<evidence type="ECO:0000256" key="3">
    <source>
        <dbReference type="ARBA" id="ARBA00023015"/>
    </source>
</evidence>
<evidence type="ECO:0000256" key="6">
    <source>
        <dbReference type="ARBA" id="ARBA00025185"/>
    </source>
</evidence>
<comment type="function">
    <text evidence="6">In the presence of manganese, represses expression of mntH and mntS. Up-regulates expression of mntP.</text>
</comment>
<feature type="domain" description="HTH dtxR-type" evidence="7">
    <location>
        <begin position="13"/>
        <end position="74"/>
    </location>
</feature>
<sequence length="176" mass="20629">MKEVWKKFEEVELTHSSVHHLMAMYELLNKNGYVRGVDVARYLNISRSSVSITVKKLITRGYVVEDENKFYHLTDHAIELIRGVLSKRRIIRLFFKEVLCLSDELAEAEACKVEHLLEEETGHKLVTFMGYYLSDAAASKKFRKDLQNFTYECDQRDDCRVCDLECYFAGKEENQN</sequence>
<dbReference type="GO" id="GO:0046914">
    <property type="term" value="F:transition metal ion binding"/>
    <property type="evidence" value="ECO:0007669"/>
    <property type="project" value="InterPro"/>
</dbReference>
<proteinExistence type="inferred from homology"/>
<dbReference type="AlphaFoldDB" id="A0A7V4WVL9"/>
<evidence type="ECO:0000256" key="2">
    <source>
        <dbReference type="ARBA" id="ARBA00022386"/>
    </source>
</evidence>
<dbReference type="PANTHER" id="PTHR33238">
    <property type="entry name" value="IRON (METAL) DEPENDENT REPRESSOR, DTXR FAMILY"/>
    <property type="match status" value="1"/>
</dbReference>
<keyword evidence="5" id="KW-0804">Transcription</keyword>
<comment type="similarity">
    <text evidence="1">Belongs to the DtxR/MntR family.</text>
</comment>
<dbReference type="InterPro" id="IPR001367">
    <property type="entry name" value="Fe_dep_repressor"/>
</dbReference>
<keyword evidence="3" id="KW-0805">Transcription regulation</keyword>
<name>A0A7V4WVL9_CALAY</name>
<dbReference type="SUPFAM" id="SSF46785">
    <property type="entry name" value="Winged helix' DNA-binding domain"/>
    <property type="match status" value="1"/>
</dbReference>
<dbReference type="PROSITE" id="PS50944">
    <property type="entry name" value="HTH_DTXR"/>
    <property type="match status" value="1"/>
</dbReference>
<dbReference type="GO" id="GO:0046983">
    <property type="term" value="F:protein dimerization activity"/>
    <property type="evidence" value="ECO:0007669"/>
    <property type="project" value="InterPro"/>
</dbReference>
<comment type="caution">
    <text evidence="8">The sequence shown here is derived from an EMBL/GenBank/DDBJ whole genome shotgun (WGS) entry which is preliminary data.</text>
</comment>
<dbReference type="InterPro" id="IPR036388">
    <property type="entry name" value="WH-like_DNA-bd_sf"/>
</dbReference>
<protein>
    <recommendedName>
        <fullName evidence="2">Transcriptional regulator MntR</fullName>
    </recommendedName>
</protein>
<dbReference type="Gene3D" id="1.10.10.10">
    <property type="entry name" value="Winged helix-like DNA-binding domain superfamily/Winged helix DNA-binding domain"/>
    <property type="match status" value="1"/>
</dbReference>
<evidence type="ECO:0000259" key="7">
    <source>
        <dbReference type="PROSITE" id="PS50944"/>
    </source>
</evidence>
<reference evidence="8" key="1">
    <citation type="journal article" date="2020" name="mSystems">
        <title>Genome- and Community-Level Interaction Insights into Carbon Utilization and Element Cycling Functions of Hydrothermarchaeota in Hydrothermal Sediment.</title>
        <authorList>
            <person name="Zhou Z."/>
            <person name="Liu Y."/>
            <person name="Xu W."/>
            <person name="Pan J."/>
            <person name="Luo Z.H."/>
            <person name="Li M."/>
        </authorList>
    </citation>
    <scope>NUCLEOTIDE SEQUENCE [LARGE SCALE GENOMIC DNA]</scope>
    <source>
        <strain evidence="8">HyVt-577</strain>
    </source>
</reference>
<dbReference type="Gene3D" id="1.10.60.10">
    <property type="entry name" value="Iron dependent repressor, metal binding and dimerisation domain"/>
    <property type="match status" value="1"/>
</dbReference>
<evidence type="ECO:0000256" key="4">
    <source>
        <dbReference type="ARBA" id="ARBA00023125"/>
    </source>
</evidence>
<keyword evidence="4" id="KW-0238">DNA-binding</keyword>
<evidence type="ECO:0000256" key="1">
    <source>
        <dbReference type="ARBA" id="ARBA00007871"/>
    </source>
</evidence>
<dbReference type="SMART" id="SM00529">
    <property type="entry name" value="HTH_DTXR"/>
    <property type="match status" value="1"/>
</dbReference>
<dbReference type="GO" id="GO:0003677">
    <property type="term" value="F:DNA binding"/>
    <property type="evidence" value="ECO:0007669"/>
    <property type="project" value="UniProtKB-KW"/>
</dbReference>
<dbReference type="InterPro" id="IPR036421">
    <property type="entry name" value="Fe_dep_repressor_sf"/>
</dbReference>
<dbReference type="Pfam" id="PF01325">
    <property type="entry name" value="Fe_dep_repress"/>
    <property type="match status" value="1"/>
</dbReference>
<dbReference type="GO" id="GO:0003700">
    <property type="term" value="F:DNA-binding transcription factor activity"/>
    <property type="evidence" value="ECO:0007669"/>
    <property type="project" value="InterPro"/>
</dbReference>
<dbReference type="InterPro" id="IPR050536">
    <property type="entry name" value="DtxR_MntR_Metal-Reg"/>
</dbReference>
<dbReference type="InterPro" id="IPR036390">
    <property type="entry name" value="WH_DNA-bd_sf"/>
</dbReference>
<organism evidence="8">
    <name type="scientific">Caldithrix abyssi</name>
    <dbReference type="NCBI Taxonomy" id="187145"/>
    <lineage>
        <taxon>Bacteria</taxon>
        <taxon>Pseudomonadati</taxon>
        <taxon>Calditrichota</taxon>
        <taxon>Calditrichia</taxon>
        <taxon>Calditrichales</taxon>
        <taxon>Calditrichaceae</taxon>
        <taxon>Caldithrix</taxon>
    </lineage>
</organism>
<gene>
    <name evidence="8" type="ORF">ENK44_12365</name>
</gene>
<dbReference type="PANTHER" id="PTHR33238:SF7">
    <property type="entry name" value="IRON-DEPENDENT TRANSCRIPTIONAL REGULATOR"/>
    <property type="match status" value="1"/>
</dbReference>
<accession>A0A7V4WVL9</accession>
<dbReference type="InterPro" id="IPR022689">
    <property type="entry name" value="Iron_dep_repressor"/>
</dbReference>
<evidence type="ECO:0000313" key="8">
    <source>
        <dbReference type="EMBL" id="HGY56494.1"/>
    </source>
</evidence>
<dbReference type="Proteomes" id="UP000885779">
    <property type="component" value="Unassembled WGS sequence"/>
</dbReference>
<dbReference type="EMBL" id="DRQG01000114">
    <property type="protein sequence ID" value="HGY56494.1"/>
    <property type="molecule type" value="Genomic_DNA"/>
</dbReference>
<dbReference type="Pfam" id="PF02742">
    <property type="entry name" value="Fe_dep_repr_C"/>
    <property type="match status" value="1"/>
</dbReference>
<evidence type="ECO:0000256" key="5">
    <source>
        <dbReference type="ARBA" id="ARBA00023163"/>
    </source>
</evidence>
<dbReference type="InterPro" id="IPR022687">
    <property type="entry name" value="HTH_DTXR"/>
</dbReference>